<dbReference type="Gene3D" id="1.10.287.950">
    <property type="entry name" value="Methyl-accepting chemotaxis protein"/>
    <property type="match status" value="1"/>
</dbReference>
<name>A0A2J8HTD2_VIBDI</name>
<keyword evidence="5" id="KW-1133">Transmembrane helix</keyword>
<feature type="domain" description="HAMP" evidence="7">
    <location>
        <begin position="330"/>
        <end position="383"/>
    </location>
</feature>
<keyword evidence="5" id="KW-0472">Membrane</keyword>
<organism evidence="8 9">
    <name type="scientific">Vibrio diazotrophicus</name>
    <dbReference type="NCBI Taxonomy" id="685"/>
    <lineage>
        <taxon>Bacteria</taxon>
        <taxon>Pseudomonadati</taxon>
        <taxon>Pseudomonadota</taxon>
        <taxon>Gammaproteobacteria</taxon>
        <taxon>Vibrionales</taxon>
        <taxon>Vibrionaceae</taxon>
        <taxon>Vibrio</taxon>
    </lineage>
</organism>
<dbReference type="PROSITE" id="PS50885">
    <property type="entry name" value="HAMP"/>
    <property type="match status" value="1"/>
</dbReference>
<dbReference type="OrthoDB" id="5906729at2"/>
<evidence type="ECO:0000256" key="1">
    <source>
        <dbReference type="ARBA" id="ARBA00004370"/>
    </source>
</evidence>
<dbReference type="EMBL" id="POSK01000021">
    <property type="protein sequence ID" value="PNI01536.1"/>
    <property type="molecule type" value="Genomic_DNA"/>
</dbReference>
<sequence>MKVVTQVIIAFVSVIVMFSVTNAFTVYRSTSAKANLAEIIQSSLSLNEMANNLQHQSQSIDLQLNDILVLDKIDTVDIAKGDLQNSYEHLVQSVSSAHFFEDYTQKQLIELIGSWHQISNQLVESKKEIISLDQKIIRDRKELENIAASSDIIFKRVVDKRTDIDEFLRKDIEAYLEKRNAAIALSNRILFSRDLEDAISTQKQIKYLESIIAEEEDYLLDELVDLNNDRDYQKISEQLKEYLFSTSGVSANQINLLNKIKYVQDLKEQYSNYKSGFADHLKQIVSVVRDNNQKLKSNVTTVLDTIVSFQLVTLVVCVVFVLFAGSILTHKIKKPIGYVLSVLERMVNGDYTQRVNTAGWSEEFTYLTKQLEKVIKTNSSLINQVKNNNSELREQSQDNSQAIGIVCETGNDQMLSMHSISAAAEQLENISKDTQSAVTKVMGHTHLIQEFVETTLSSVDAMVTGNEELNQRIAESSKTISDVENRTSDISQIITVIDEIANQTNLLALNAAIEAARAGEHGRGFSVVSDEVSNLAKQTTHSTHKIQKMIDNLNRASTIAVQGMSSCSTQMEQNTLHLQQVKTVINQINEHISDLVVETDVITRSSTEQFQSCSHIATAVADVVSGLEVSISALENVNERSSHLLSLSKQQHCELDKFNT</sequence>
<feature type="transmembrane region" description="Helical" evidence="5">
    <location>
        <begin position="306"/>
        <end position="328"/>
    </location>
</feature>
<evidence type="ECO:0000259" key="7">
    <source>
        <dbReference type="PROSITE" id="PS50885"/>
    </source>
</evidence>
<dbReference type="SUPFAM" id="SSF58104">
    <property type="entry name" value="Methyl-accepting chemotaxis protein (MCP) signaling domain"/>
    <property type="match status" value="1"/>
</dbReference>
<dbReference type="GO" id="GO:0016020">
    <property type="term" value="C:membrane"/>
    <property type="evidence" value="ECO:0007669"/>
    <property type="project" value="UniProtKB-SubCell"/>
</dbReference>
<protein>
    <submittedName>
        <fullName evidence="8">Methyl-accepting chemotaxis protein</fullName>
    </submittedName>
</protein>
<dbReference type="GO" id="GO:0006935">
    <property type="term" value="P:chemotaxis"/>
    <property type="evidence" value="ECO:0007669"/>
    <property type="project" value="UniProtKB-ARBA"/>
</dbReference>
<dbReference type="SMART" id="SM00283">
    <property type="entry name" value="MA"/>
    <property type="match status" value="1"/>
</dbReference>
<dbReference type="GO" id="GO:0007165">
    <property type="term" value="P:signal transduction"/>
    <property type="evidence" value="ECO:0007669"/>
    <property type="project" value="UniProtKB-KW"/>
</dbReference>
<dbReference type="Proteomes" id="UP000236449">
    <property type="component" value="Unassembled WGS sequence"/>
</dbReference>
<dbReference type="PANTHER" id="PTHR32089:SF112">
    <property type="entry name" value="LYSOZYME-LIKE PROTEIN-RELATED"/>
    <property type="match status" value="1"/>
</dbReference>
<dbReference type="PROSITE" id="PS50111">
    <property type="entry name" value="CHEMOTAXIS_TRANSDUC_2"/>
    <property type="match status" value="1"/>
</dbReference>
<keyword evidence="5" id="KW-0812">Transmembrane</keyword>
<dbReference type="InterPro" id="IPR003660">
    <property type="entry name" value="HAMP_dom"/>
</dbReference>
<comment type="similarity">
    <text evidence="3">Belongs to the methyl-accepting chemotaxis (MCP) protein family.</text>
</comment>
<dbReference type="PANTHER" id="PTHR32089">
    <property type="entry name" value="METHYL-ACCEPTING CHEMOTAXIS PROTEIN MCPB"/>
    <property type="match status" value="1"/>
</dbReference>
<accession>A0A2J8HTD2</accession>
<dbReference type="RefSeq" id="WP_102967225.1">
    <property type="nucleotide sequence ID" value="NZ_POSK01000021.1"/>
</dbReference>
<reference evidence="8 9" key="1">
    <citation type="submission" date="2018-01" db="EMBL/GenBank/DDBJ databases">
        <title>Draft genome sequences of six Vibrio diazotrophicus strains isolated from deep-sea sediments of the Baltic Sea.</title>
        <authorList>
            <person name="Castillo D."/>
            <person name="Vandieken V."/>
            <person name="Chiang O."/>
            <person name="Middelboe M."/>
        </authorList>
    </citation>
    <scope>NUCLEOTIDE SEQUENCE [LARGE SCALE GENOMIC DNA]</scope>
    <source>
        <strain evidence="8 9">60.27F</strain>
    </source>
</reference>
<dbReference type="InterPro" id="IPR004089">
    <property type="entry name" value="MCPsignal_dom"/>
</dbReference>
<keyword evidence="2 4" id="KW-0807">Transducer</keyword>
<dbReference type="Pfam" id="PF00015">
    <property type="entry name" value="MCPsignal"/>
    <property type="match status" value="1"/>
</dbReference>
<evidence type="ECO:0000256" key="4">
    <source>
        <dbReference type="PROSITE-ProRule" id="PRU00284"/>
    </source>
</evidence>
<evidence type="ECO:0000256" key="2">
    <source>
        <dbReference type="ARBA" id="ARBA00023224"/>
    </source>
</evidence>
<dbReference type="AlphaFoldDB" id="A0A2J8HTD2"/>
<evidence type="ECO:0000259" key="6">
    <source>
        <dbReference type="PROSITE" id="PS50111"/>
    </source>
</evidence>
<gene>
    <name evidence="8" type="ORF">C1N32_20245</name>
</gene>
<evidence type="ECO:0000313" key="8">
    <source>
        <dbReference type="EMBL" id="PNI01536.1"/>
    </source>
</evidence>
<evidence type="ECO:0000256" key="5">
    <source>
        <dbReference type="SAM" id="Phobius"/>
    </source>
</evidence>
<comment type="subcellular location">
    <subcellularLocation>
        <location evidence="1">Membrane</location>
    </subcellularLocation>
</comment>
<feature type="domain" description="Methyl-accepting transducer" evidence="6">
    <location>
        <begin position="388"/>
        <end position="624"/>
    </location>
</feature>
<proteinExistence type="inferred from homology"/>
<evidence type="ECO:0000256" key="3">
    <source>
        <dbReference type="ARBA" id="ARBA00029447"/>
    </source>
</evidence>
<evidence type="ECO:0000313" key="9">
    <source>
        <dbReference type="Proteomes" id="UP000236449"/>
    </source>
</evidence>
<comment type="caution">
    <text evidence="8">The sequence shown here is derived from an EMBL/GenBank/DDBJ whole genome shotgun (WGS) entry which is preliminary data.</text>
</comment>